<feature type="non-terminal residue" evidence="1">
    <location>
        <position position="90"/>
    </location>
</feature>
<dbReference type="EMBL" id="AUZZ01005813">
    <property type="protein sequence ID" value="EQD48196.1"/>
    <property type="molecule type" value="Genomic_DNA"/>
</dbReference>
<dbReference type="AlphaFoldDB" id="T0ZIP4"/>
<name>T0ZIP4_9ZZZZ</name>
<reference evidence="1" key="1">
    <citation type="submission" date="2013-08" db="EMBL/GenBank/DDBJ databases">
        <authorList>
            <person name="Mendez C."/>
            <person name="Richter M."/>
            <person name="Ferrer M."/>
            <person name="Sanchez J."/>
        </authorList>
    </citation>
    <scope>NUCLEOTIDE SEQUENCE</scope>
</reference>
<protein>
    <submittedName>
        <fullName evidence="1">Dihydroxynaphthoic acid synthase</fullName>
    </submittedName>
</protein>
<proteinExistence type="predicted"/>
<reference evidence="1" key="2">
    <citation type="journal article" date="2014" name="ISME J.">
        <title>Microbial stratification in low pH oxic and suboxic macroscopic growths along an acid mine drainage.</title>
        <authorList>
            <person name="Mendez-Garcia C."/>
            <person name="Mesa V."/>
            <person name="Sprenger R.R."/>
            <person name="Richter M."/>
            <person name="Diez M.S."/>
            <person name="Solano J."/>
            <person name="Bargiela R."/>
            <person name="Golyshina O.V."/>
            <person name="Manteca A."/>
            <person name="Ramos J.L."/>
            <person name="Gallego J.R."/>
            <person name="Llorente I."/>
            <person name="Martins Dos Santos V.A."/>
            <person name="Jensen O.N."/>
            <person name="Pelaez A.I."/>
            <person name="Sanchez J."/>
            <person name="Ferrer M."/>
        </authorList>
    </citation>
    <scope>NUCLEOTIDE SEQUENCE</scope>
</reference>
<sequence length="90" mass="9734">MKDKAASPTSTAANHALVSDEMRAAVSAGVRYEKRPVRNLDGQPVANLYNAWITLDNPIQLNSYTTEMVKGVILAFRAASVARDVVAVVF</sequence>
<organism evidence="1">
    <name type="scientific">mine drainage metagenome</name>
    <dbReference type="NCBI Taxonomy" id="410659"/>
    <lineage>
        <taxon>unclassified sequences</taxon>
        <taxon>metagenomes</taxon>
        <taxon>ecological metagenomes</taxon>
    </lineage>
</organism>
<evidence type="ECO:0000313" key="1">
    <source>
        <dbReference type="EMBL" id="EQD48196.1"/>
    </source>
</evidence>
<accession>T0ZIP4</accession>
<gene>
    <name evidence="1" type="ORF">B2A_08078</name>
</gene>
<comment type="caution">
    <text evidence="1">The sequence shown here is derived from an EMBL/GenBank/DDBJ whole genome shotgun (WGS) entry which is preliminary data.</text>
</comment>